<evidence type="ECO:0000313" key="3">
    <source>
        <dbReference type="Proteomes" id="UP000281594"/>
    </source>
</evidence>
<feature type="region of interest" description="Disordered" evidence="1">
    <location>
        <begin position="254"/>
        <end position="317"/>
    </location>
</feature>
<dbReference type="AlphaFoldDB" id="A0A3L8RI24"/>
<sequence>MPSGARGESWVRRCSPSMRRHPRPAAWARMQASRPSAQRVHTRAGTPGNSQVEEGSAVVCPRAPSRAYSLVRAMAADESACTPGSVSRGPRGPRGGGHPSRTGVAAGLVRSTRGLGRAALGRPRRAAVRRLLLTLLQVGFTEPSESPRTLVVSYTTVSPLPVASRRPAVCFLWHCPAGHPGWALPTTLPCGARTFLGGALRTPTRPPGRLVRRVDHDTRRAARPGRHRSGRGPGAGVRGCGVCRSRGAGFPARGGVGGALLPRGTDAPGDGCRGGRPPRGTAAPGDGCRGGAGKRGRGPGIRSGSASPPVPITARTT</sequence>
<proteinExistence type="predicted"/>
<feature type="region of interest" description="Disordered" evidence="1">
    <location>
        <begin position="1"/>
        <end position="57"/>
    </location>
</feature>
<name>A0A3L8RI24_STRRN</name>
<reference evidence="2 3" key="1">
    <citation type="journal article" date="2018" name="J. Biol. Chem.">
        <title>Discovery of the actinoplanic acid pathway in Streptomyces rapamycinicus reveals a genetically conserved synergism with rapamycin.</title>
        <authorList>
            <person name="Mrak P."/>
            <person name="Krastel P."/>
            <person name="Pivk Lukancic P."/>
            <person name="Tao J."/>
            <person name="Pistorius D."/>
            <person name="Moore C.M."/>
        </authorList>
    </citation>
    <scope>NUCLEOTIDE SEQUENCE [LARGE SCALE GENOMIC DNA]</scope>
    <source>
        <strain evidence="2 3">NRRL 5491</strain>
    </source>
</reference>
<organism evidence="2 3">
    <name type="scientific">Streptomyces rapamycinicus (strain ATCC 29253 / DSM 41530 / NRRL 5491 / AYB-994)</name>
    <name type="common">Streptomyces hygroscopicus (strain ATCC 29253)</name>
    <dbReference type="NCBI Taxonomy" id="1343740"/>
    <lineage>
        <taxon>Bacteria</taxon>
        <taxon>Bacillati</taxon>
        <taxon>Actinomycetota</taxon>
        <taxon>Actinomycetes</taxon>
        <taxon>Kitasatosporales</taxon>
        <taxon>Streptomycetaceae</taxon>
        <taxon>Streptomyces</taxon>
        <taxon>Streptomyces violaceusniger group</taxon>
    </lineage>
</organism>
<evidence type="ECO:0000256" key="1">
    <source>
        <dbReference type="SAM" id="MobiDB-lite"/>
    </source>
</evidence>
<dbReference type="AntiFam" id="ANF00041">
    <property type="entry name" value="Antisense to RNaseP"/>
</dbReference>
<dbReference type="Proteomes" id="UP000281594">
    <property type="component" value="Unassembled WGS sequence"/>
</dbReference>
<protein>
    <submittedName>
        <fullName evidence="2">Uncharacterized protein</fullName>
    </submittedName>
</protein>
<feature type="compositionally biased region" description="Basic residues" evidence="1">
    <location>
        <begin position="221"/>
        <end position="230"/>
    </location>
</feature>
<accession>A0A3L8RI24</accession>
<feature type="region of interest" description="Disordered" evidence="1">
    <location>
        <begin position="217"/>
        <end position="236"/>
    </location>
</feature>
<feature type="region of interest" description="Disordered" evidence="1">
    <location>
        <begin position="79"/>
        <end position="104"/>
    </location>
</feature>
<comment type="caution">
    <text evidence="2">The sequence shown here is derived from an EMBL/GenBank/DDBJ whole genome shotgun (WGS) entry which is preliminary data.</text>
</comment>
<dbReference type="EMBL" id="QYCY01000001">
    <property type="protein sequence ID" value="RLV78602.1"/>
    <property type="molecule type" value="Genomic_DNA"/>
</dbReference>
<evidence type="ECO:0000313" key="2">
    <source>
        <dbReference type="EMBL" id="RLV78602.1"/>
    </source>
</evidence>
<gene>
    <name evidence="2" type="ORF">D3C57_109495</name>
</gene>